<dbReference type="GO" id="GO:0016740">
    <property type="term" value="F:transferase activity"/>
    <property type="evidence" value="ECO:0007669"/>
    <property type="project" value="UniProtKB-KW"/>
</dbReference>
<name>A0A8J8VYX2_9EURO</name>
<dbReference type="PANTHER" id="PTHR35897:SF1">
    <property type="entry name" value="METHYLTRANSFERASE AUSD"/>
    <property type="match status" value="1"/>
</dbReference>
<gene>
    <name evidence="5" type="ORF">PECM_003545</name>
</gene>
<evidence type="ECO:0008006" key="7">
    <source>
        <dbReference type="Google" id="ProtNLM"/>
    </source>
</evidence>
<dbReference type="PANTHER" id="PTHR35897">
    <property type="entry name" value="METHYLTRANSFERASE AUSD"/>
    <property type="match status" value="1"/>
</dbReference>
<proteinExistence type="inferred from homology"/>
<dbReference type="Gene3D" id="3.40.50.150">
    <property type="entry name" value="Vaccinia Virus protein VP39"/>
    <property type="match status" value="1"/>
</dbReference>
<evidence type="ECO:0000256" key="2">
    <source>
        <dbReference type="ARBA" id="ARBA00022679"/>
    </source>
</evidence>
<evidence type="ECO:0000313" key="5">
    <source>
        <dbReference type="EMBL" id="KAF7712186.1"/>
    </source>
</evidence>
<dbReference type="OrthoDB" id="2094832at2759"/>
<dbReference type="EMBL" id="WIWV01000209">
    <property type="protein sequence ID" value="KAF7712186.1"/>
    <property type="molecule type" value="Genomic_DNA"/>
</dbReference>
<comment type="pathway">
    <text evidence="1">Secondary metabolite biosynthesis.</text>
</comment>
<keyword evidence="6" id="KW-1185">Reference proteome</keyword>
<reference evidence="5" key="1">
    <citation type="journal article" date="2020" name="Front. Microbiol.">
        <title>Gene regulatory networks of Penicillium echinulatum 2HH and Penicillium oxalicum 114-2 inferred by a computational biology approach.</title>
        <authorList>
            <person name="Lenz A.R."/>
            <person name="Galan-Vasquez E."/>
            <person name="Balbinot E."/>
            <person name="De Abreu F.P."/>
            <person name="De Oliveira N.S."/>
            <person name="Da Rosa L.O."/>
            <person name="De Avila E Silva S."/>
            <person name="Camassola M."/>
            <person name="Dillon A.J.P."/>
            <person name="Perez-Rueda E."/>
        </authorList>
    </citation>
    <scope>NUCLEOTIDE SEQUENCE</scope>
    <source>
        <strain evidence="5">S1M29</strain>
    </source>
</reference>
<dbReference type="InterPro" id="IPR029063">
    <property type="entry name" value="SAM-dependent_MTases_sf"/>
</dbReference>
<evidence type="ECO:0000256" key="4">
    <source>
        <dbReference type="ARBA" id="ARBA00038314"/>
    </source>
</evidence>
<dbReference type="InterPro" id="IPR051654">
    <property type="entry name" value="Meroterpenoid_MTases"/>
</dbReference>
<dbReference type="Proteomes" id="UP000631181">
    <property type="component" value="Unassembled WGS sequence"/>
</dbReference>
<comment type="caution">
    <text evidence="5">The sequence shown here is derived from an EMBL/GenBank/DDBJ whole genome shotgun (WGS) entry which is preliminary data.</text>
</comment>
<evidence type="ECO:0000313" key="6">
    <source>
        <dbReference type="Proteomes" id="UP000631181"/>
    </source>
</evidence>
<organism evidence="5 6">
    <name type="scientific">Penicillium ucsense</name>
    <dbReference type="NCBI Taxonomy" id="2839758"/>
    <lineage>
        <taxon>Eukaryota</taxon>
        <taxon>Fungi</taxon>
        <taxon>Dikarya</taxon>
        <taxon>Ascomycota</taxon>
        <taxon>Pezizomycotina</taxon>
        <taxon>Eurotiomycetes</taxon>
        <taxon>Eurotiomycetidae</taxon>
        <taxon>Eurotiales</taxon>
        <taxon>Aspergillaceae</taxon>
        <taxon>Penicillium</taxon>
    </lineage>
</organism>
<dbReference type="SUPFAM" id="SSF53335">
    <property type="entry name" value="S-adenosyl-L-methionine-dependent methyltransferases"/>
    <property type="match status" value="1"/>
</dbReference>
<comment type="similarity">
    <text evidence="4">Belongs to the class I-like SAM-binding methyltransferase superfamily.</text>
</comment>
<protein>
    <recommendedName>
        <fullName evidence="7">Methyltransferase domain-containing protein</fullName>
    </recommendedName>
</protein>
<accession>A0A8J8VYX2</accession>
<sequence length="293" mass="33389">MTTQDEQASKGPPPWYETDVKSINPRAQSLLEEYSGLAPDEVLPHVLKLRDEAFKIFPYPCIGQMRFLSCHLSNFPYYQRIHDKLHSQATGTTFLDAGCCVGQELRFLHTRAQIPAENLYGLDLEPEFFSIGYDLFRDNAATFPATLVAADIQADEDTWTGSRAVTAMKGRMDVIWASSFLHLWDYEGQARALERLLGLCRDEAGVVVGGRQMGSVLAGEYTVDSIGGREEWKQYRHNGESLKGLWFDVERRLGQRWELEVQLENGETMRKMRGASFMDDHARVIWWIATRVS</sequence>
<keyword evidence="3" id="KW-0949">S-adenosyl-L-methionine</keyword>
<evidence type="ECO:0000256" key="1">
    <source>
        <dbReference type="ARBA" id="ARBA00005179"/>
    </source>
</evidence>
<evidence type="ECO:0000256" key="3">
    <source>
        <dbReference type="ARBA" id="ARBA00022691"/>
    </source>
</evidence>
<dbReference type="AlphaFoldDB" id="A0A8J8VYX2"/>
<keyword evidence="2" id="KW-0808">Transferase</keyword>